<keyword evidence="6" id="KW-1185">Reference proteome</keyword>
<feature type="domain" description="EF-hand" evidence="4">
    <location>
        <begin position="8"/>
        <end position="43"/>
    </location>
</feature>
<dbReference type="AlphaFoldDB" id="A0A8B6C9J1"/>
<dbReference type="InterPro" id="IPR018247">
    <property type="entry name" value="EF_Hand_1_Ca_BS"/>
</dbReference>
<evidence type="ECO:0000313" key="5">
    <source>
        <dbReference type="EMBL" id="VDI01081.1"/>
    </source>
</evidence>
<evidence type="ECO:0000256" key="2">
    <source>
        <dbReference type="ARBA" id="ARBA00022837"/>
    </source>
</evidence>
<dbReference type="Proteomes" id="UP000596742">
    <property type="component" value="Unassembled WGS sequence"/>
</dbReference>
<accession>A0A8B6C9J1</accession>
<dbReference type="PANTHER" id="PTHR23048:SF0">
    <property type="entry name" value="CALMODULIN LIKE 3"/>
    <property type="match status" value="1"/>
</dbReference>
<gene>
    <name evidence="5" type="ORF">MGAL_10B075165</name>
</gene>
<dbReference type="InterPro" id="IPR050230">
    <property type="entry name" value="CALM/Myosin/TropC-like"/>
</dbReference>
<dbReference type="PROSITE" id="PS50222">
    <property type="entry name" value="EF_HAND_2"/>
    <property type="match status" value="3"/>
</dbReference>
<sequence length="104" mass="11762">MRSLGQNPTDIQLKNIIDEVDADGDGTVDFHEFLTMMSKQLSSRDTAGEIREAFKVFDKDGDGFISVEELREIMGNMGEKMTEEEVDEMIQEVDMDGDGRVYCD</sequence>
<dbReference type="OrthoDB" id="6117965at2759"/>
<keyword evidence="1" id="KW-0677">Repeat</keyword>
<reference evidence="5" key="1">
    <citation type="submission" date="2018-11" db="EMBL/GenBank/DDBJ databases">
        <authorList>
            <person name="Alioto T."/>
            <person name="Alioto T."/>
        </authorList>
    </citation>
    <scope>NUCLEOTIDE SEQUENCE</scope>
</reference>
<feature type="domain" description="EF-hand" evidence="4">
    <location>
        <begin position="45"/>
        <end position="80"/>
    </location>
</feature>
<comment type="caution">
    <text evidence="5">The sequence shown here is derived from an EMBL/GenBank/DDBJ whole genome shotgun (WGS) entry which is preliminary data.</text>
</comment>
<evidence type="ECO:0000256" key="1">
    <source>
        <dbReference type="ARBA" id="ARBA00022737"/>
    </source>
</evidence>
<dbReference type="InterPro" id="IPR002048">
    <property type="entry name" value="EF_hand_dom"/>
</dbReference>
<evidence type="ECO:0000259" key="4">
    <source>
        <dbReference type="PROSITE" id="PS50222"/>
    </source>
</evidence>
<keyword evidence="2" id="KW-0106">Calcium</keyword>
<dbReference type="InterPro" id="IPR011992">
    <property type="entry name" value="EF-hand-dom_pair"/>
</dbReference>
<evidence type="ECO:0000256" key="3">
    <source>
        <dbReference type="ARBA" id="ARBA00023179"/>
    </source>
</evidence>
<feature type="domain" description="EF-hand" evidence="4">
    <location>
        <begin position="81"/>
        <end position="104"/>
    </location>
</feature>
<dbReference type="GO" id="GO:0016460">
    <property type="term" value="C:myosin II complex"/>
    <property type="evidence" value="ECO:0007669"/>
    <property type="project" value="TreeGrafter"/>
</dbReference>
<name>A0A8B6C9J1_MYTGA</name>
<evidence type="ECO:0000313" key="6">
    <source>
        <dbReference type="Proteomes" id="UP000596742"/>
    </source>
</evidence>
<dbReference type="CDD" id="cd00051">
    <property type="entry name" value="EFh"/>
    <property type="match status" value="2"/>
</dbReference>
<dbReference type="Pfam" id="PF00036">
    <property type="entry name" value="EF-hand_1"/>
    <property type="match status" value="1"/>
</dbReference>
<dbReference type="EMBL" id="UYJE01001309">
    <property type="protein sequence ID" value="VDI01081.1"/>
    <property type="molecule type" value="Genomic_DNA"/>
</dbReference>
<dbReference type="Gene3D" id="1.10.238.10">
    <property type="entry name" value="EF-hand"/>
    <property type="match status" value="2"/>
</dbReference>
<keyword evidence="3" id="KW-0514">Muscle protein</keyword>
<dbReference type="GO" id="GO:0005509">
    <property type="term" value="F:calcium ion binding"/>
    <property type="evidence" value="ECO:0007669"/>
    <property type="project" value="InterPro"/>
</dbReference>
<dbReference type="Pfam" id="PF13499">
    <property type="entry name" value="EF-hand_7"/>
    <property type="match status" value="1"/>
</dbReference>
<dbReference type="PANTHER" id="PTHR23048">
    <property type="entry name" value="MYOSIN LIGHT CHAIN 1, 3"/>
    <property type="match status" value="1"/>
</dbReference>
<proteinExistence type="predicted"/>
<dbReference type="SMART" id="SM00054">
    <property type="entry name" value="EFh"/>
    <property type="match status" value="2"/>
</dbReference>
<dbReference type="PROSITE" id="PS00018">
    <property type="entry name" value="EF_HAND_1"/>
    <property type="match status" value="2"/>
</dbReference>
<protein>
    <recommendedName>
        <fullName evidence="4">EF-hand domain-containing protein</fullName>
    </recommendedName>
</protein>
<dbReference type="SUPFAM" id="SSF47473">
    <property type="entry name" value="EF-hand"/>
    <property type="match status" value="1"/>
</dbReference>
<organism evidence="5 6">
    <name type="scientific">Mytilus galloprovincialis</name>
    <name type="common">Mediterranean mussel</name>
    <dbReference type="NCBI Taxonomy" id="29158"/>
    <lineage>
        <taxon>Eukaryota</taxon>
        <taxon>Metazoa</taxon>
        <taxon>Spiralia</taxon>
        <taxon>Lophotrochozoa</taxon>
        <taxon>Mollusca</taxon>
        <taxon>Bivalvia</taxon>
        <taxon>Autobranchia</taxon>
        <taxon>Pteriomorphia</taxon>
        <taxon>Mytilida</taxon>
        <taxon>Mytiloidea</taxon>
        <taxon>Mytilidae</taxon>
        <taxon>Mytilinae</taxon>
        <taxon>Mytilus</taxon>
    </lineage>
</organism>
<feature type="non-terminal residue" evidence="5">
    <location>
        <position position="104"/>
    </location>
</feature>
<dbReference type="FunFam" id="1.10.238.10:FF:000001">
    <property type="entry name" value="Calmodulin 1"/>
    <property type="match status" value="1"/>
</dbReference>